<dbReference type="InterPro" id="IPR049730">
    <property type="entry name" value="SNF2/RAD54-like_C"/>
</dbReference>
<keyword evidence="6" id="KW-0547">Nucleotide-binding</keyword>
<dbReference type="Pfam" id="PF00271">
    <property type="entry name" value="Helicase_C"/>
    <property type="match status" value="1"/>
</dbReference>
<evidence type="ECO:0000256" key="2">
    <source>
        <dbReference type="PROSITE-ProRule" id="PRU00325"/>
    </source>
</evidence>
<keyword evidence="2" id="KW-0862">Zinc</keyword>
<evidence type="ECO:0000259" key="3">
    <source>
        <dbReference type="PROSITE" id="PS50966"/>
    </source>
</evidence>
<accession>A0A4V6KP42</accession>
<dbReference type="InterPro" id="IPR014001">
    <property type="entry name" value="Helicase_ATP-bd"/>
</dbReference>
<dbReference type="InterPro" id="IPR038718">
    <property type="entry name" value="SNF2-like_sf"/>
</dbReference>
<dbReference type="RefSeq" id="WP_160169560.1">
    <property type="nucleotide sequence ID" value="NZ_JBPFQZ010000008.1"/>
</dbReference>
<reference evidence="6 7" key="1">
    <citation type="submission" date="2019-05" db="EMBL/GenBank/DDBJ databases">
        <authorList>
            <consortium name="Pathogen Informatics"/>
        </authorList>
    </citation>
    <scope>NUCLEOTIDE SEQUENCE [LARGE SCALE GENOMIC DNA]</scope>
    <source>
        <strain evidence="6 7">NCTC11429</strain>
    </source>
</reference>
<keyword evidence="6" id="KW-0067">ATP-binding</keyword>
<evidence type="ECO:0000259" key="4">
    <source>
        <dbReference type="PROSITE" id="PS51192"/>
    </source>
</evidence>
<feature type="domain" description="SWIM-type" evidence="3">
    <location>
        <begin position="63"/>
        <end position="99"/>
    </location>
</feature>
<dbReference type="SMART" id="SM00487">
    <property type="entry name" value="DEXDc"/>
    <property type="match status" value="1"/>
</dbReference>
<feature type="domain" description="Helicase C-terminal" evidence="5">
    <location>
        <begin position="978"/>
        <end position="1128"/>
    </location>
</feature>
<gene>
    <name evidence="6" type="ORF">NCTC11429_00864</name>
</gene>
<sequence length="1141" mass="132434">MNEIEVAIPWQSKNEKSLSIVYLKRFFNGKSAKFDWDFSVLLEESVFNNTYVFEGFSRGRGNVRLQIRLTAEHLKVNCSCGRMEATLCEHAYSLLREKVSKNKYYFVHLYDPKWFKPHANQRKLFKLSLKNEHGGMPAIEINATADRGSIYGFHKPSEICHLASHKIYPIKPAVPKPQGKFIVAIPINNTIDHLPFLLPFLSDEKKKYVFKESYLFKEDMPHPEHLTCHELMLDAVARKMVQLGASAFRLNGCDALSFAEKNERRHRIMDLWRDLVSNQLCKDELIFFYSNTNNFGLTHCRFRYSSHLNQVRKLKIANGDVKLKIQLVESQDGLLMELLAYYKGNLLKKIKFLSDVHSFFLELGSKHVLFIDDLHVEKLLNQFRYSAFRIFVLSQDIGKFYDEILHPIAPHFSIEYRQEGLQELPTTVEKKDEQTKILELSLKDDLLVLRAYIDFGTVTLPIVDMPSTTVLTYIDNKICVQERHVETELAFSNFVKNQHESFEEQASAHTWELRTSLISRTNWIKNLGKVCQDHHIKLKLSGLVKGSNYYPFSLKWEVGELKSQSNLLYVNIKFKLGKLVLEPSQFEPYLLERKNWFKINNGDHVYISDTLKSLFLPLFGQARIEDPYLIFTSAQLISFQTQLEQIDPRIISDSTRERRDKLANMTEIPLLDVPHTVKATLRPYQLVGFSWMAFLQEFQWGGILADDMGLGKTLQVITLLEYYYQNNPEADPSIVIVPNSLLFNWQNEIKKFVPERSYYVYHGTKRKDQETLAKASIVLTTYGTAMADFSFLQSQSFSYMILDESQMVKNRNSKRFEYLFSIQASFRIAMTGTPIENGIEDIYAQMTMVNPGFFGSYRNFNKMYKSLGDVEEADVPLTNLQKMIAPFILRRTKKQVALDLPDKTETTLYLDMQHEQRKLYDIYRKRYRVEIEENLNGEDSSKLKFFALEALQKLRQLCNSPVLMKDGDFGNESIKLDFIDEIMAEVAPNHKILLFSAYTSMLKLVAQRIDNSGIDYIYLDGKMNQEQRQAAVEKFQNDDECRVFLISLKAGGTGLNLTAADYVYILDPWWNPAAEAQAIDRCYRIGQDKHVMAYKIVCRDSVEEHILALQESKKRISEGLILDETNLMKSISKEELLKLFD</sequence>
<name>A0A4V6KP42_9SPHI</name>
<proteinExistence type="predicted"/>
<dbReference type="GO" id="GO:0016787">
    <property type="term" value="F:hydrolase activity"/>
    <property type="evidence" value="ECO:0007669"/>
    <property type="project" value="UniProtKB-KW"/>
</dbReference>
<protein>
    <submittedName>
        <fullName evidence="6">ATP-dependent helicase HepA</fullName>
    </submittedName>
</protein>
<dbReference type="GO" id="GO:0004386">
    <property type="term" value="F:helicase activity"/>
    <property type="evidence" value="ECO:0007669"/>
    <property type="project" value="UniProtKB-KW"/>
</dbReference>
<dbReference type="EMBL" id="LR590484">
    <property type="protein sequence ID" value="VTR31668.1"/>
    <property type="molecule type" value="Genomic_DNA"/>
</dbReference>
<dbReference type="PROSITE" id="PS51194">
    <property type="entry name" value="HELICASE_CTER"/>
    <property type="match status" value="1"/>
</dbReference>
<keyword evidence="2" id="KW-0479">Metal-binding</keyword>
<dbReference type="InterPro" id="IPR027417">
    <property type="entry name" value="P-loop_NTPase"/>
</dbReference>
<dbReference type="InterPro" id="IPR007527">
    <property type="entry name" value="Znf_SWIM"/>
</dbReference>
<dbReference type="GeneID" id="78461650"/>
<dbReference type="GO" id="GO:0008270">
    <property type="term" value="F:zinc ion binding"/>
    <property type="evidence" value="ECO:0007669"/>
    <property type="project" value="UniProtKB-KW"/>
</dbReference>
<dbReference type="PANTHER" id="PTHR10799">
    <property type="entry name" value="SNF2/RAD54 HELICASE FAMILY"/>
    <property type="match status" value="1"/>
</dbReference>
<dbReference type="Proteomes" id="UP000308196">
    <property type="component" value="Chromosome"/>
</dbReference>
<dbReference type="AlphaFoldDB" id="A0A4V6KP42"/>
<dbReference type="CDD" id="cd18793">
    <property type="entry name" value="SF2_C_SNF"/>
    <property type="match status" value="1"/>
</dbReference>
<dbReference type="KEGG" id="stha:NCTC11429_00864"/>
<evidence type="ECO:0000259" key="5">
    <source>
        <dbReference type="PROSITE" id="PS51194"/>
    </source>
</evidence>
<dbReference type="STRING" id="1123265.GCA_000686625_02887"/>
<dbReference type="PROSITE" id="PS50966">
    <property type="entry name" value="ZF_SWIM"/>
    <property type="match status" value="1"/>
</dbReference>
<dbReference type="InterPro" id="IPR000330">
    <property type="entry name" value="SNF2_N"/>
</dbReference>
<organism evidence="6 7">
    <name type="scientific">Sphingobacterium thalpophilum</name>
    <dbReference type="NCBI Taxonomy" id="259"/>
    <lineage>
        <taxon>Bacteria</taxon>
        <taxon>Pseudomonadati</taxon>
        <taxon>Bacteroidota</taxon>
        <taxon>Sphingobacteriia</taxon>
        <taxon>Sphingobacteriales</taxon>
        <taxon>Sphingobacteriaceae</taxon>
        <taxon>Sphingobacterium</taxon>
    </lineage>
</organism>
<evidence type="ECO:0000313" key="6">
    <source>
        <dbReference type="EMBL" id="VTR31668.1"/>
    </source>
</evidence>
<dbReference type="GO" id="GO:0005524">
    <property type="term" value="F:ATP binding"/>
    <property type="evidence" value="ECO:0007669"/>
    <property type="project" value="InterPro"/>
</dbReference>
<keyword evidence="1" id="KW-0378">Hydrolase</keyword>
<dbReference type="Gene3D" id="3.40.50.300">
    <property type="entry name" value="P-loop containing nucleotide triphosphate hydrolases"/>
    <property type="match status" value="1"/>
</dbReference>
<feature type="domain" description="Helicase ATP-binding" evidence="4">
    <location>
        <begin position="693"/>
        <end position="852"/>
    </location>
</feature>
<dbReference type="SMART" id="SM00490">
    <property type="entry name" value="HELICc"/>
    <property type="match status" value="1"/>
</dbReference>
<evidence type="ECO:0000256" key="1">
    <source>
        <dbReference type="ARBA" id="ARBA00022801"/>
    </source>
</evidence>
<dbReference type="SUPFAM" id="SSF52540">
    <property type="entry name" value="P-loop containing nucleoside triphosphate hydrolases"/>
    <property type="match status" value="2"/>
</dbReference>
<dbReference type="Pfam" id="PF00176">
    <property type="entry name" value="SNF2-rel_dom"/>
    <property type="match status" value="1"/>
</dbReference>
<keyword evidence="2" id="KW-0863">Zinc-finger</keyword>
<dbReference type="PROSITE" id="PS51192">
    <property type="entry name" value="HELICASE_ATP_BIND_1"/>
    <property type="match status" value="1"/>
</dbReference>
<evidence type="ECO:0000313" key="7">
    <source>
        <dbReference type="Proteomes" id="UP000308196"/>
    </source>
</evidence>
<dbReference type="InterPro" id="IPR001650">
    <property type="entry name" value="Helicase_C-like"/>
</dbReference>
<keyword evidence="6" id="KW-0347">Helicase</keyword>
<dbReference type="Gene3D" id="3.40.50.10810">
    <property type="entry name" value="Tandem AAA-ATPase domain"/>
    <property type="match status" value="1"/>
</dbReference>